<dbReference type="AlphaFoldDB" id="A0AB37E1I3"/>
<keyword evidence="2" id="KW-0614">Plasmid</keyword>
<accession>A0AB37E1I3</accession>
<protein>
    <submittedName>
        <fullName evidence="2">DUF3992 domain-containing protein</fullName>
    </submittedName>
</protein>
<dbReference type="InterPro" id="IPR025055">
    <property type="entry name" value="Ena_core"/>
</dbReference>
<organism evidence="2 3">
    <name type="scientific">Bacillus cereus</name>
    <dbReference type="NCBI Taxonomy" id="1396"/>
    <lineage>
        <taxon>Bacteria</taxon>
        <taxon>Bacillati</taxon>
        <taxon>Bacillota</taxon>
        <taxon>Bacilli</taxon>
        <taxon>Bacillales</taxon>
        <taxon>Bacillaceae</taxon>
        <taxon>Bacillus</taxon>
        <taxon>Bacillus cereus group</taxon>
    </lineage>
</organism>
<proteinExistence type="predicted"/>
<reference evidence="2 3" key="1">
    <citation type="submission" date="2018-03" db="EMBL/GenBank/DDBJ databases">
        <title>The complete genome of bacterial strain SGAir0260.</title>
        <authorList>
            <person name="Schuster S.C."/>
        </authorList>
    </citation>
    <scope>NUCLEOTIDE SEQUENCE [LARGE SCALE GENOMIC DNA]</scope>
    <source>
        <strain evidence="2 3">SGAir0260</strain>
        <plasmid evidence="2 3">pSGAir0260_4</plasmid>
    </source>
</reference>
<geneLocation type="plasmid" evidence="2 3">
    <name>pSGAir0260_4</name>
</geneLocation>
<name>A0AB37E1I3_BACCE</name>
<evidence type="ECO:0000313" key="3">
    <source>
        <dbReference type="Proteomes" id="UP000464780"/>
    </source>
</evidence>
<evidence type="ECO:0000259" key="1">
    <source>
        <dbReference type="Pfam" id="PF13157"/>
    </source>
</evidence>
<dbReference type="EMBL" id="CP028015">
    <property type="protein sequence ID" value="QHV47710.1"/>
    <property type="molecule type" value="Genomic_DNA"/>
</dbReference>
<dbReference type="Pfam" id="PF13157">
    <property type="entry name" value="Enas"/>
    <property type="match status" value="1"/>
</dbReference>
<feature type="domain" description="Endospore appendages core" evidence="1">
    <location>
        <begin position="11"/>
        <end position="103"/>
    </location>
</feature>
<gene>
    <name evidence="2" type="ORF">C1N66_32475</name>
</gene>
<dbReference type="RefSeq" id="WP_162281254.1">
    <property type="nucleotide sequence ID" value="NZ_CP028015.2"/>
</dbReference>
<evidence type="ECO:0000313" key="2">
    <source>
        <dbReference type="EMBL" id="QHV47710.1"/>
    </source>
</evidence>
<dbReference type="Proteomes" id="UP000464780">
    <property type="component" value="Plasmid pSGAir0260_4"/>
</dbReference>
<sequence length="107" mass="11095">MCGNNPCQPILFQQSVNNPFEITTPAGGTITAFSSVKSVSSAGIVENDASSVGTITVNFLRAGITVFTLTLANGLSEAYNVTRFDTVSISSTGEAAGNICLNLVNKF</sequence>